<evidence type="ECO:0000256" key="4">
    <source>
        <dbReference type="ARBA" id="ARBA00022807"/>
    </source>
</evidence>
<dbReference type="InterPro" id="IPR038765">
    <property type="entry name" value="Papain-like_cys_pep_sf"/>
</dbReference>
<dbReference type="InterPro" id="IPR051202">
    <property type="entry name" value="Peptidase_C40"/>
</dbReference>
<evidence type="ECO:0000256" key="3">
    <source>
        <dbReference type="ARBA" id="ARBA00022801"/>
    </source>
</evidence>
<comment type="similarity">
    <text evidence="1">Belongs to the peptidase C40 family.</text>
</comment>
<feature type="domain" description="NlpC/P60" evidence="5">
    <location>
        <begin position="76"/>
        <end position="197"/>
    </location>
</feature>
<keyword evidence="3" id="KW-0378">Hydrolase</keyword>
<dbReference type="GO" id="GO:0006508">
    <property type="term" value="P:proteolysis"/>
    <property type="evidence" value="ECO:0007669"/>
    <property type="project" value="UniProtKB-KW"/>
</dbReference>
<sequence length="200" mass="21381">MRTTFSRPQRIVTGAVTGALLMTTMGFGTDAFAVNGDSAPNAANAANGVTTLKMSLRSGSLAPKSSPKFLARAREMLLRSKIVKVARQQIGDRYVSGQDGPNAFDCSGLTSYVFKVAAGKDITRSSFTQYRTSKRVAKKNLRPGDLVFFFKRGAHHVGVYVGAGKMVHSPKPGQRVRVAAVNGPWYGSHLSGYGRIVPAA</sequence>
<name>A0A6J7HNF4_9ZZZZ</name>
<protein>
    <submittedName>
        <fullName evidence="7">Unannotated protein</fullName>
    </submittedName>
</protein>
<evidence type="ECO:0000313" key="6">
    <source>
        <dbReference type="EMBL" id="CAB4664998.1"/>
    </source>
</evidence>
<dbReference type="PANTHER" id="PTHR47053:SF1">
    <property type="entry name" value="MUREIN DD-ENDOPEPTIDASE MEPH-RELATED"/>
    <property type="match status" value="1"/>
</dbReference>
<reference evidence="7" key="1">
    <citation type="submission" date="2020-05" db="EMBL/GenBank/DDBJ databases">
        <authorList>
            <person name="Chiriac C."/>
            <person name="Salcher M."/>
            <person name="Ghai R."/>
            <person name="Kavagutti S V."/>
        </authorList>
    </citation>
    <scope>NUCLEOTIDE SEQUENCE</scope>
</reference>
<evidence type="ECO:0000259" key="5">
    <source>
        <dbReference type="PROSITE" id="PS51935"/>
    </source>
</evidence>
<organism evidence="7">
    <name type="scientific">freshwater metagenome</name>
    <dbReference type="NCBI Taxonomy" id="449393"/>
    <lineage>
        <taxon>unclassified sequences</taxon>
        <taxon>metagenomes</taxon>
        <taxon>ecological metagenomes</taxon>
    </lineage>
</organism>
<dbReference type="PANTHER" id="PTHR47053">
    <property type="entry name" value="MUREIN DD-ENDOPEPTIDASE MEPH-RELATED"/>
    <property type="match status" value="1"/>
</dbReference>
<dbReference type="GO" id="GO:0008234">
    <property type="term" value="F:cysteine-type peptidase activity"/>
    <property type="evidence" value="ECO:0007669"/>
    <property type="project" value="UniProtKB-KW"/>
</dbReference>
<keyword evidence="2" id="KW-0645">Protease</keyword>
<dbReference type="PROSITE" id="PS51935">
    <property type="entry name" value="NLPC_P60"/>
    <property type="match status" value="1"/>
</dbReference>
<dbReference type="EMBL" id="CAEZWR010000078">
    <property type="protein sequence ID" value="CAB4664998.1"/>
    <property type="molecule type" value="Genomic_DNA"/>
</dbReference>
<dbReference type="Gene3D" id="3.90.1720.10">
    <property type="entry name" value="endopeptidase domain like (from Nostoc punctiforme)"/>
    <property type="match status" value="1"/>
</dbReference>
<dbReference type="SUPFAM" id="SSF54001">
    <property type="entry name" value="Cysteine proteinases"/>
    <property type="match status" value="1"/>
</dbReference>
<dbReference type="InterPro" id="IPR000064">
    <property type="entry name" value="NLP_P60_dom"/>
</dbReference>
<keyword evidence="4" id="KW-0788">Thiol protease</keyword>
<evidence type="ECO:0000313" key="7">
    <source>
        <dbReference type="EMBL" id="CAB4920972.1"/>
    </source>
</evidence>
<accession>A0A6J7HNF4</accession>
<evidence type="ECO:0000256" key="2">
    <source>
        <dbReference type="ARBA" id="ARBA00022670"/>
    </source>
</evidence>
<gene>
    <name evidence="6" type="ORF">UFOPK2282_00782</name>
    <name evidence="7" type="ORF">UFOPK3576_01667</name>
</gene>
<dbReference type="Pfam" id="PF00877">
    <property type="entry name" value="NLPC_P60"/>
    <property type="match status" value="1"/>
</dbReference>
<evidence type="ECO:0000256" key="1">
    <source>
        <dbReference type="ARBA" id="ARBA00007074"/>
    </source>
</evidence>
<dbReference type="EMBL" id="CAFBMO010000119">
    <property type="protein sequence ID" value="CAB4920972.1"/>
    <property type="molecule type" value="Genomic_DNA"/>
</dbReference>
<proteinExistence type="inferred from homology"/>
<dbReference type="AlphaFoldDB" id="A0A6J7HNF4"/>